<feature type="region of interest" description="Disordered" evidence="4">
    <location>
        <begin position="769"/>
        <end position="805"/>
    </location>
</feature>
<feature type="compositionally biased region" description="Low complexity" evidence="4">
    <location>
        <begin position="775"/>
        <end position="788"/>
    </location>
</feature>
<feature type="compositionally biased region" description="Basic and acidic residues" evidence="4">
    <location>
        <begin position="300"/>
        <end position="314"/>
    </location>
</feature>
<feature type="region of interest" description="Disordered" evidence="4">
    <location>
        <begin position="284"/>
        <end position="336"/>
    </location>
</feature>
<evidence type="ECO:0000313" key="7">
    <source>
        <dbReference type="EMBL" id="CBN76125.1"/>
    </source>
</evidence>
<feature type="compositionally biased region" description="Low complexity" evidence="4">
    <location>
        <begin position="368"/>
        <end position="386"/>
    </location>
</feature>
<feature type="compositionally biased region" description="Basic and acidic residues" evidence="4">
    <location>
        <begin position="789"/>
        <end position="799"/>
    </location>
</feature>
<dbReference type="InterPro" id="IPR000387">
    <property type="entry name" value="Tyr_Pase_dom"/>
</dbReference>
<protein>
    <submittedName>
        <fullName evidence="7">Uncharacterized protein</fullName>
    </submittedName>
</protein>
<dbReference type="SMART" id="SM00404">
    <property type="entry name" value="PTPc_motif"/>
    <property type="match status" value="1"/>
</dbReference>
<feature type="active site" description="Phosphocysteine intermediate" evidence="2">
    <location>
        <position position="612"/>
    </location>
</feature>
<dbReference type="InterPro" id="IPR030564">
    <property type="entry name" value="Myotubularin"/>
</dbReference>
<feature type="compositionally biased region" description="Basic and acidic residues" evidence="4">
    <location>
        <begin position="860"/>
        <end position="869"/>
    </location>
</feature>
<comment type="subcellular location">
    <subcellularLocation>
        <location evidence="1">Endomembrane system</location>
        <topology evidence="1">Peripheral membrane protein</topology>
    </subcellularLocation>
</comment>
<feature type="region of interest" description="Disordered" evidence="4">
    <location>
        <begin position="840"/>
        <end position="869"/>
    </location>
</feature>
<evidence type="ECO:0000259" key="6">
    <source>
        <dbReference type="PROSITE" id="PS51339"/>
    </source>
</evidence>
<dbReference type="PROSITE" id="PS00383">
    <property type="entry name" value="TYR_PHOSPHATASE_1"/>
    <property type="match status" value="1"/>
</dbReference>
<sequence length="898" mass="94803">MVTPTSSNSVAIECRDKRTYYFSVARGATRADDAVLLQGVRRFEDEIAWLIEEDNFSHSSDTCRVNASLDSRGETLGLDPDTHAFLDGCEPTCDSSECTRGFPSGYHPALEHRRQGIEDSTEWAYSGVNKSFRLCPTYGRYLVVPSALDEAGIRKASKWRSRCRIPVLSWLHPLTGAGLCRSSQPMTGLGINPSSPEDEQLLMAIRAAADAAAGEPPRAAASKRERRRCDCCSRAAAAAAAAARRGAEEGHGGEPAPPSEEEGDNTLLLLAATAAQTFVAAAGGGGGGGGQWQRSPAVCDHGRSFRSGGDDAVQRLDGGGAGAAGRSGGNLRASGDDAQVIDWDRAFDHGRINNGNDDDDDDDDDTCSIASSSVNSVSSAPGNPSSRPSSLAGSALLHPPAAVAAAGNGAGASAAECPPRLLSSCVSPQADGGGGGGSGRRSNRSSLGAAKVTPVRPPRMLSVPASLGSISATTTVAAGTAAAPPAAVVVVGKKEEEEEEGERRASAVLRIVDARPMISAKGHLILGKGHEVISRLGGPRRASLTFLEIPNVHAMQQSFATLMSACSGREDDPAWLVNLHNSRWLDFVGALLSGASDVAEYLEAGDPVLVHCSDGWDRTSQLTALAQLLLDPYYRTIEGFQVLVSKDWCSFGHRFAVRGGHGRQGAAESSPIFPQFLDATYQLLRQFPASFEFSENLLLLLLHAYHSRWFNDFLQDSEYERALAHARSSRAAPIGNGNGNNGDRTVSVWSQVRIRRELYENLLWAGGGGGGGGAVAPRPQQQQQQQRPLAREADGEARGRAVQGGSGALLASARVGGGSGGGGGVDRWGAGCKCGAVDDDDDNAEAGGHRPRRRRVPSSWRREKEMERERLPPPLWPACGVRSLAVWRSAWASRGLQV</sequence>
<dbReference type="eggNOG" id="KOG4471">
    <property type="taxonomic scope" value="Eukaryota"/>
</dbReference>
<dbReference type="EMBL" id="FN648532">
    <property type="protein sequence ID" value="CBN76125.1"/>
    <property type="molecule type" value="Genomic_DNA"/>
</dbReference>
<dbReference type="InterPro" id="IPR010569">
    <property type="entry name" value="Myotubularin-like_Pase_dom"/>
</dbReference>
<keyword evidence="8" id="KW-1185">Reference proteome</keyword>
<name>D8LL65_ECTSI</name>
<feature type="domain" description="Myotubularin phosphatase" evidence="6">
    <location>
        <begin position="102"/>
        <end position="891"/>
    </location>
</feature>
<evidence type="ECO:0000256" key="4">
    <source>
        <dbReference type="SAM" id="MobiDB-lite"/>
    </source>
</evidence>
<feature type="compositionally biased region" description="Gly residues" evidence="4">
    <location>
        <begin position="317"/>
        <end position="328"/>
    </location>
</feature>
<dbReference type="GO" id="GO:0005737">
    <property type="term" value="C:cytoplasm"/>
    <property type="evidence" value="ECO:0007669"/>
    <property type="project" value="UniProtKB-ARBA"/>
</dbReference>
<dbReference type="EMBL" id="FN649750">
    <property type="protein sequence ID" value="CBN76125.1"/>
    <property type="molecule type" value="Genomic_DNA"/>
</dbReference>
<feature type="region of interest" description="Disordered" evidence="4">
    <location>
        <begin position="349"/>
        <end position="393"/>
    </location>
</feature>
<dbReference type="AlphaFoldDB" id="D8LL65"/>
<dbReference type="Proteomes" id="UP000002630">
    <property type="component" value="Linkage Group LG25"/>
</dbReference>
<evidence type="ECO:0000313" key="8">
    <source>
        <dbReference type="Proteomes" id="UP000002630"/>
    </source>
</evidence>
<dbReference type="PROSITE" id="PS50056">
    <property type="entry name" value="TYR_PHOSPHATASE_2"/>
    <property type="match status" value="1"/>
</dbReference>
<dbReference type="PANTHER" id="PTHR10807">
    <property type="entry name" value="MYOTUBULARIN-RELATED"/>
    <property type="match status" value="1"/>
</dbReference>
<dbReference type="Pfam" id="PF06602">
    <property type="entry name" value="Myotub-related"/>
    <property type="match status" value="2"/>
</dbReference>
<evidence type="ECO:0000256" key="2">
    <source>
        <dbReference type="PIRSR" id="PIRSR630564-1"/>
    </source>
</evidence>
<gene>
    <name evidence="7" type="ORF">Esi_0340_0002</name>
</gene>
<organism evidence="7 8">
    <name type="scientific">Ectocarpus siliculosus</name>
    <name type="common">Brown alga</name>
    <name type="synonym">Conferva siliculosa</name>
    <dbReference type="NCBI Taxonomy" id="2880"/>
    <lineage>
        <taxon>Eukaryota</taxon>
        <taxon>Sar</taxon>
        <taxon>Stramenopiles</taxon>
        <taxon>Ochrophyta</taxon>
        <taxon>PX clade</taxon>
        <taxon>Phaeophyceae</taxon>
        <taxon>Ectocarpales</taxon>
        <taxon>Ectocarpaceae</taxon>
        <taxon>Ectocarpus</taxon>
    </lineage>
</organism>
<feature type="region of interest" description="Disordered" evidence="4">
    <location>
        <begin position="426"/>
        <end position="453"/>
    </location>
</feature>
<proteinExistence type="predicted"/>
<feature type="region of interest" description="Disordered" evidence="4">
    <location>
        <begin position="243"/>
        <end position="263"/>
    </location>
</feature>
<dbReference type="PROSITE" id="PS51339">
    <property type="entry name" value="PPASE_MYOTUBULARIN"/>
    <property type="match status" value="1"/>
</dbReference>
<dbReference type="PANTHER" id="PTHR10807:SF128">
    <property type="entry name" value="PHOSPHATIDYLINOSITOL-3,5-BISPHOSPHATE 3-PHOSPHATASE"/>
    <property type="match status" value="1"/>
</dbReference>
<dbReference type="InterPro" id="IPR003595">
    <property type="entry name" value="Tyr_Pase_cat"/>
</dbReference>
<evidence type="ECO:0000256" key="3">
    <source>
        <dbReference type="PIRSR" id="PIRSR630564-2"/>
    </source>
</evidence>
<accession>D8LL65</accession>
<dbReference type="InterPro" id="IPR029021">
    <property type="entry name" value="Prot-tyrosine_phosphatase-like"/>
</dbReference>
<evidence type="ECO:0000256" key="1">
    <source>
        <dbReference type="ARBA" id="ARBA00004184"/>
    </source>
</evidence>
<reference evidence="7 8" key="1">
    <citation type="journal article" date="2010" name="Nature">
        <title>The Ectocarpus genome and the independent evolution of multicellularity in brown algae.</title>
        <authorList>
            <person name="Cock J.M."/>
            <person name="Sterck L."/>
            <person name="Rouze P."/>
            <person name="Scornet D."/>
            <person name="Allen A.E."/>
            <person name="Amoutzias G."/>
            <person name="Anthouard V."/>
            <person name="Artiguenave F."/>
            <person name="Aury J.M."/>
            <person name="Badger J.H."/>
            <person name="Beszteri B."/>
            <person name="Billiau K."/>
            <person name="Bonnet E."/>
            <person name="Bothwell J.H."/>
            <person name="Bowler C."/>
            <person name="Boyen C."/>
            <person name="Brownlee C."/>
            <person name="Carrano C.J."/>
            <person name="Charrier B."/>
            <person name="Cho G.Y."/>
            <person name="Coelho S.M."/>
            <person name="Collen J."/>
            <person name="Corre E."/>
            <person name="Da Silva C."/>
            <person name="Delage L."/>
            <person name="Delaroque N."/>
            <person name="Dittami S.M."/>
            <person name="Doulbeau S."/>
            <person name="Elias M."/>
            <person name="Farnham G."/>
            <person name="Gachon C.M."/>
            <person name="Gschloessl B."/>
            <person name="Heesch S."/>
            <person name="Jabbari K."/>
            <person name="Jubin C."/>
            <person name="Kawai H."/>
            <person name="Kimura K."/>
            <person name="Kloareg B."/>
            <person name="Kupper F.C."/>
            <person name="Lang D."/>
            <person name="Le Bail A."/>
            <person name="Leblanc C."/>
            <person name="Lerouge P."/>
            <person name="Lohr M."/>
            <person name="Lopez P.J."/>
            <person name="Martens C."/>
            <person name="Maumus F."/>
            <person name="Michel G."/>
            <person name="Miranda-Saavedra D."/>
            <person name="Morales J."/>
            <person name="Moreau H."/>
            <person name="Motomura T."/>
            <person name="Nagasato C."/>
            <person name="Napoli C.A."/>
            <person name="Nelson D.R."/>
            <person name="Nyvall-Collen P."/>
            <person name="Peters A.F."/>
            <person name="Pommier C."/>
            <person name="Potin P."/>
            <person name="Poulain J."/>
            <person name="Quesneville H."/>
            <person name="Read B."/>
            <person name="Rensing S.A."/>
            <person name="Ritter A."/>
            <person name="Rousvoal S."/>
            <person name="Samanta M."/>
            <person name="Samson G."/>
            <person name="Schroeder D.C."/>
            <person name="Segurens B."/>
            <person name="Strittmatter M."/>
            <person name="Tonon T."/>
            <person name="Tregear J.W."/>
            <person name="Valentin K."/>
            <person name="von Dassow P."/>
            <person name="Yamagishi T."/>
            <person name="Van de Peer Y."/>
            <person name="Wincker P."/>
        </authorList>
    </citation>
    <scope>NUCLEOTIDE SEQUENCE [LARGE SCALE GENOMIC DNA]</scope>
    <source>
        <strain evidence="8">Ec32 / CCAP1310/4</strain>
    </source>
</reference>
<feature type="domain" description="Tyrosine specific protein phosphatases" evidence="5">
    <location>
        <begin position="582"/>
        <end position="625"/>
    </location>
</feature>
<dbReference type="GO" id="GO:0012505">
    <property type="term" value="C:endomembrane system"/>
    <property type="evidence" value="ECO:0007669"/>
    <property type="project" value="UniProtKB-SubCell"/>
</dbReference>
<dbReference type="STRING" id="2880.D8LL65"/>
<feature type="binding site" evidence="3">
    <location>
        <begin position="612"/>
        <end position="618"/>
    </location>
    <ligand>
        <name>substrate</name>
    </ligand>
</feature>
<dbReference type="SUPFAM" id="SSF52799">
    <property type="entry name" value="(Phosphotyrosine protein) phosphatases II"/>
    <property type="match status" value="2"/>
</dbReference>
<dbReference type="OrthoDB" id="201973at2759"/>
<feature type="compositionally biased region" description="Acidic residues" evidence="4">
    <location>
        <begin position="356"/>
        <end position="366"/>
    </location>
</feature>
<dbReference type="InterPro" id="IPR016130">
    <property type="entry name" value="Tyr_Pase_AS"/>
</dbReference>
<dbReference type="InParanoid" id="D8LL65"/>
<evidence type="ECO:0000259" key="5">
    <source>
        <dbReference type="PROSITE" id="PS50056"/>
    </source>
</evidence>